<evidence type="ECO:0000313" key="3">
    <source>
        <dbReference type="Proteomes" id="UP000630805"/>
    </source>
</evidence>
<sequence>MRISAQLYTVRQCGDLSDQLRLAAACGFTDVETTGLHELSAQQMADIVRQSGLQVRSAHFDWEEFEGRFSEIIEVLNLLKCQVAVMPWLAPDARPDTAKGWLAMSGQLSEWADQLATMGIKLAYHNHDFDLVGYPGETPLDLILAQGNIYWQPDIGWLVAAGLDPTDLIQRYAECILSIHAKDIDPTGQGDERWRDVGDGVVDWEAVLRALARTGCADLFVEHDETPDHWRTLRTGRRFLSDQLGRIA</sequence>
<proteinExistence type="predicted"/>
<organism evidence="2 3">
    <name type="scientific">Ruegeria haliotis</name>
    <dbReference type="NCBI Taxonomy" id="2747601"/>
    <lineage>
        <taxon>Bacteria</taxon>
        <taxon>Pseudomonadati</taxon>
        <taxon>Pseudomonadota</taxon>
        <taxon>Alphaproteobacteria</taxon>
        <taxon>Rhodobacterales</taxon>
        <taxon>Roseobacteraceae</taxon>
        <taxon>Ruegeria</taxon>
    </lineage>
</organism>
<dbReference type="GO" id="GO:0016853">
    <property type="term" value="F:isomerase activity"/>
    <property type="evidence" value="ECO:0007669"/>
    <property type="project" value="UniProtKB-KW"/>
</dbReference>
<feature type="domain" description="Xylose isomerase-like TIM barrel" evidence="1">
    <location>
        <begin position="20"/>
        <end position="222"/>
    </location>
</feature>
<dbReference type="Pfam" id="PF01261">
    <property type="entry name" value="AP_endonuc_2"/>
    <property type="match status" value="1"/>
</dbReference>
<dbReference type="EMBL" id="JABXWT010000004">
    <property type="protein sequence ID" value="NVO56343.1"/>
    <property type="molecule type" value="Genomic_DNA"/>
</dbReference>
<evidence type="ECO:0000259" key="1">
    <source>
        <dbReference type="Pfam" id="PF01261"/>
    </source>
</evidence>
<comment type="caution">
    <text evidence="2">The sequence shown here is derived from an EMBL/GenBank/DDBJ whole genome shotgun (WGS) entry which is preliminary data.</text>
</comment>
<gene>
    <name evidence="2" type="ORF">HW561_11135</name>
</gene>
<keyword evidence="3" id="KW-1185">Reference proteome</keyword>
<protein>
    <submittedName>
        <fullName evidence="2">Sugar phosphate isomerase/epimerase</fullName>
    </submittedName>
</protein>
<dbReference type="InterPro" id="IPR036237">
    <property type="entry name" value="Xyl_isomerase-like_sf"/>
</dbReference>
<dbReference type="Proteomes" id="UP000630805">
    <property type="component" value="Unassembled WGS sequence"/>
</dbReference>
<accession>A0ABX2PQM6</accession>
<dbReference type="PANTHER" id="PTHR12110:SF41">
    <property type="entry name" value="INOSOSE DEHYDRATASE"/>
    <property type="match status" value="1"/>
</dbReference>
<evidence type="ECO:0000313" key="2">
    <source>
        <dbReference type="EMBL" id="NVO56343.1"/>
    </source>
</evidence>
<dbReference type="Gene3D" id="3.20.20.150">
    <property type="entry name" value="Divalent-metal-dependent TIM barrel enzymes"/>
    <property type="match status" value="1"/>
</dbReference>
<dbReference type="SUPFAM" id="SSF51658">
    <property type="entry name" value="Xylose isomerase-like"/>
    <property type="match status" value="1"/>
</dbReference>
<dbReference type="PANTHER" id="PTHR12110">
    <property type="entry name" value="HYDROXYPYRUVATE ISOMERASE"/>
    <property type="match status" value="1"/>
</dbReference>
<dbReference type="InterPro" id="IPR050312">
    <property type="entry name" value="IolE/XylAMocC-like"/>
</dbReference>
<name>A0ABX2PQM6_9RHOB</name>
<keyword evidence="2" id="KW-0413">Isomerase</keyword>
<reference evidence="2 3" key="1">
    <citation type="submission" date="2020-06" db="EMBL/GenBank/DDBJ databases">
        <authorList>
            <person name="Cao W.R."/>
        </authorList>
    </citation>
    <scope>NUCLEOTIDE SEQUENCE [LARGE SCALE GENOMIC DNA]</scope>
    <source>
        <strain evidence="2 3">B1Z28</strain>
    </source>
</reference>
<dbReference type="InterPro" id="IPR013022">
    <property type="entry name" value="Xyl_isomerase-like_TIM-brl"/>
</dbReference>
<dbReference type="RefSeq" id="WP_176864707.1">
    <property type="nucleotide sequence ID" value="NZ_JABXWT010000004.1"/>
</dbReference>